<comment type="similarity">
    <text evidence="1">Belongs to the class IV-like SAM-binding methyltransferase superfamily. RNA methyltransferase TrmH family.</text>
</comment>
<name>A0A0R2D8V2_9LACO</name>
<dbReference type="AlphaFoldDB" id="A0A0R2D8V2"/>
<dbReference type="EMBL" id="AYZD01000015">
    <property type="protein sequence ID" value="KRM96483.1"/>
    <property type="molecule type" value="Genomic_DNA"/>
</dbReference>
<dbReference type="OrthoDB" id="9785673at2"/>
<dbReference type="Proteomes" id="UP000051015">
    <property type="component" value="Unassembled WGS sequence"/>
</dbReference>
<dbReference type="InterPro" id="IPR053888">
    <property type="entry name" value="MRM3-like_sub_bind"/>
</dbReference>
<dbReference type="PATRIC" id="fig|1423725.3.peg.802"/>
<dbReference type="InterPro" id="IPR013123">
    <property type="entry name" value="SpoU_subst-bd"/>
</dbReference>
<evidence type="ECO:0000256" key="1">
    <source>
        <dbReference type="ARBA" id="ARBA00007228"/>
    </source>
</evidence>
<evidence type="ECO:0000256" key="2">
    <source>
        <dbReference type="ARBA" id="ARBA00022603"/>
    </source>
</evidence>
<reference evidence="5 6" key="1">
    <citation type="journal article" date="2015" name="Genome Announc.">
        <title>Expanding the biotechnology potential of lactobacilli through comparative genomics of 213 strains and associated genera.</title>
        <authorList>
            <person name="Sun Z."/>
            <person name="Harris H.M."/>
            <person name="McCann A."/>
            <person name="Guo C."/>
            <person name="Argimon S."/>
            <person name="Zhang W."/>
            <person name="Yang X."/>
            <person name="Jeffery I.B."/>
            <person name="Cooney J.C."/>
            <person name="Kagawa T.F."/>
            <person name="Liu W."/>
            <person name="Song Y."/>
            <person name="Salvetti E."/>
            <person name="Wrobel A."/>
            <person name="Rasinkangas P."/>
            <person name="Parkhill J."/>
            <person name="Rea M.C."/>
            <person name="O'Sullivan O."/>
            <person name="Ritari J."/>
            <person name="Douillard F.P."/>
            <person name="Paul Ross R."/>
            <person name="Yang R."/>
            <person name="Briner A.E."/>
            <person name="Felis G.E."/>
            <person name="de Vos W.M."/>
            <person name="Barrangou R."/>
            <person name="Klaenhammer T.R."/>
            <person name="Caufield P.W."/>
            <person name="Cui Y."/>
            <person name="Zhang H."/>
            <person name="O'Toole P.W."/>
        </authorList>
    </citation>
    <scope>NUCLEOTIDE SEQUENCE [LARGE SCALE GENOMIC DNA]</scope>
    <source>
        <strain evidence="5 6">DSM 21051</strain>
    </source>
</reference>
<dbReference type="Gene3D" id="3.40.1280.10">
    <property type="match status" value="1"/>
</dbReference>
<feature type="domain" description="RNA 2-O ribose methyltransferase substrate binding" evidence="4">
    <location>
        <begin position="31"/>
        <end position="103"/>
    </location>
</feature>
<dbReference type="Gene3D" id="3.30.1330.30">
    <property type="match status" value="1"/>
</dbReference>
<dbReference type="RefSeq" id="WP_057875791.1">
    <property type="nucleotide sequence ID" value="NZ_AYZD01000015.1"/>
</dbReference>
<evidence type="ECO:0000256" key="3">
    <source>
        <dbReference type="ARBA" id="ARBA00022679"/>
    </source>
</evidence>
<dbReference type="PANTHER" id="PTHR43191">
    <property type="entry name" value="RRNA METHYLTRANSFERASE 3"/>
    <property type="match status" value="1"/>
</dbReference>
<evidence type="ECO:0000313" key="6">
    <source>
        <dbReference type="Proteomes" id="UP000051015"/>
    </source>
</evidence>
<keyword evidence="3 5" id="KW-0808">Transferase</keyword>
<dbReference type="InterPro" id="IPR029026">
    <property type="entry name" value="tRNA_m1G_MTases_N"/>
</dbReference>
<evidence type="ECO:0000259" key="4">
    <source>
        <dbReference type="SMART" id="SM00967"/>
    </source>
</evidence>
<organism evidence="5 6">
    <name type="scientific">Liquorilactobacillus aquaticus DSM 21051</name>
    <dbReference type="NCBI Taxonomy" id="1423725"/>
    <lineage>
        <taxon>Bacteria</taxon>
        <taxon>Bacillati</taxon>
        <taxon>Bacillota</taxon>
        <taxon>Bacilli</taxon>
        <taxon>Lactobacillales</taxon>
        <taxon>Lactobacillaceae</taxon>
        <taxon>Liquorilactobacillus</taxon>
    </lineage>
</organism>
<dbReference type="SUPFAM" id="SSF55315">
    <property type="entry name" value="L30e-like"/>
    <property type="match status" value="1"/>
</dbReference>
<accession>A0A0R2D8V2</accession>
<dbReference type="InterPro" id="IPR001537">
    <property type="entry name" value="SpoU_MeTrfase"/>
</dbReference>
<dbReference type="InterPro" id="IPR051259">
    <property type="entry name" value="rRNA_Methyltransferase"/>
</dbReference>
<protein>
    <submittedName>
        <fullName evidence="5">23S rRNA methyltransferase</fullName>
    </submittedName>
</protein>
<dbReference type="PANTHER" id="PTHR43191:SF2">
    <property type="entry name" value="RRNA METHYLTRANSFERASE 3, MITOCHONDRIAL"/>
    <property type="match status" value="1"/>
</dbReference>
<dbReference type="GO" id="GO:0008173">
    <property type="term" value="F:RNA methyltransferase activity"/>
    <property type="evidence" value="ECO:0007669"/>
    <property type="project" value="InterPro"/>
</dbReference>
<dbReference type="GO" id="GO:0032259">
    <property type="term" value="P:methylation"/>
    <property type="evidence" value="ECO:0007669"/>
    <property type="project" value="UniProtKB-KW"/>
</dbReference>
<sequence>MKVIQSAQNKQIKEWKKLATKKGRQKQKAYLLDGWHLVKEAFISDINISFLLVTENFKYLDEIETMNKDTHETIIISEEVANHLSETPSPQGVFAVVSLEDTQDENIVLQGAWLMLDAVQDPGNIGTMVRTADAAGFSGVIFGDGTADVYQPKVVRAMQGSQFHIKVITGSLGSWIQKMHTQHMPVFGTELNPDAKPYDTIEKQHDFAVIMGNEGNGMHKEFLQNTTCNLYIPIMGHAESLNVAVAAGILMFQLKA</sequence>
<dbReference type="SMART" id="SM00967">
    <property type="entry name" value="SpoU_sub_bind"/>
    <property type="match status" value="1"/>
</dbReference>
<dbReference type="SUPFAM" id="SSF75217">
    <property type="entry name" value="alpha/beta knot"/>
    <property type="match status" value="1"/>
</dbReference>
<dbReference type="InterPro" id="IPR029064">
    <property type="entry name" value="Ribosomal_eL30-like_sf"/>
</dbReference>
<gene>
    <name evidence="5" type="ORF">FC19_GL000777</name>
</gene>
<evidence type="ECO:0000313" key="5">
    <source>
        <dbReference type="EMBL" id="KRM96483.1"/>
    </source>
</evidence>
<dbReference type="Pfam" id="PF00588">
    <property type="entry name" value="SpoU_methylase"/>
    <property type="match status" value="1"/>
</dbReference>
<dbReference type="CDD" id="cd18095">
    <property type="entry name" value="SpoU-like_rRNA-MTase"/>
    <property type="match status" value="1"/>
</dbReference>
<comment type="caution">
    <text evidence="5">The sequence shown here is derived from an EMBL/GenBank/DDBJ whole genome shotgun (WGS) entry which is preliminary data.</text>
</comment>
<dbReference type="GO" id="GO:0003723">
    <property type="term" value="F:RNA binding"/>
    <property type="evidence" value="ECO:0007669"/>
    <property type="project" value="InterPro"/>
</dbReference>
<keyword evidence="2 5" id="KW-0489">Methyltransferase</keyword>
<dbReference type="STRING" id="1423725.FC19_GL000777"/>
<dbReference type="InterPro" id="IPR029028">
    <property type="entry name" value="Alpha/beta_knot_MTases"/>
</dbReference>
<dbReference type="GO" id="GO:0005737">
    <property type="term" value="C:cytoplasm"/>
    <property type="evidence" value="ECO:0007669"/>
    <property type="project" value="UniProtKB-ARBA"/>
</dbReference>
<dbReference type="GO" id="GO:0006396">
    <property type="term" value="P:RNA processing"/>
    <property type="evidence" value="ECO:0007669"/>
    <property type="project" value="InterPro"/>
</dbReference>
<keyword evidence="6" id="KW-1185">Reference proteome</keyword>
<dbReference type="Pfam" id="PF22435">
    <property type="entry name" value="MRM3-like_sub_bind"/>
    <property type="match status" value="1"/>
</dbReference>
<proteinExistence type="inferred from homology"/>